<feature type="signal peptide" evidence="1">
    <location>
        <begin position="1"/>
        <end position="18"/>
    </location>
</feature>
<dbReference type="AlphaFoldDB" id="A0AAD9JP86"/>
<keyword evidence="1" id="KW-0732">Signal</keyword>
<organism evidence="3 4">
    <name type="scientific">Ridgeia piscesae</name>
    <name type="common">Tubeworm</name>
    <dbReference type="NCBI Taxonomy" id="27915"/>
    <lineage>
        <taxon>Eukaryota</taxon>
        <taxon>Metazoa</taxon>
        <taxon>Spiralia</taxon>
        <taxon>Lophotrochozoa</taxon>
        <taxon>Annelida</taxon>
        <taxon>Polychaeta</taxon>
        <taxon>Sedentaria</taxon>
        <taxon>Canalipalpata</taxon>
        <taxon>Sabellida</taxon>
        <taxon>Siboglinidae</taxon>
        <taxon>Ridgeia</taxon>
    </lineage>
</organism>
<protein>
    <recommendedName>
        <fullName evidence="2">Chitin-binding type-2 domain-containing protein</fullName>
    </recommendedName>
</protein>
<comment type="caution">
    <text evidence="3">The sequence shown here is derived from an EMBL/GenBank/DDBJ whole genome shotgun (WGS) entry which is preliminary data.</text>
</comment>
<keyword evidence="4" id="KW-1185">Reference proteome</keyword>
<accession>A0AAD9JP86</accession>
<dbReference type="InterPro" id="IPR002557">
    <property type="entry name" value="Chitin-bd_dom"/>
</dbReference>
<dbReference type="InterPro" id="IPR036508">
    <property type="entry name" value="Chitin-bd_dom_sf"/>
</dbReference>
<gene>
    <name evidence="3" type="ORF">NP493_2005g00027</name>
</gene>
<feature type="domain" description="Chitin-binding type-2" evidence="2">
    <location>
        <begin position="89"/>
        <end position="140"/>
    </location>
</feature>
<dbReference type="EMBL" id="JAODUO010002004">
    <property type="protein sequence ID" value="KAK2156065.1"/>
    <property type="molecule type" value="Genomic_DNA"/>
</dbReference>
<feature type="chain" id="PRO_5042045275" description="Chitin-binding type-2 domain-containing protein" evidence="1">
    <location>
        <begin position="19"/>
        <end position="146"/>
    </location>
</feature>
<evidence type="ECO:0000313" key="3">
    <source>
        <dbReference type="EMBL" id="KAK2156065.1"/>
    </source>
</evidence>
<dbReference type="GO" id="GO:0008061">
    <property type="term" value="F:chitin binding"/>
    <property type="evidence" value="ECO:0007669"/>
    <property type="project" value="InterPro"/>
</dbReference>
<sequence length="146" mass="16752">MNKLIFVVLALAAVAVSAFPHYKMYNCTDSCDGLPDGQYPTACKECPHYFRCRNGILTYKKCRGNLCYYPVTCRCQRHCPSGRHGIDTCIGVRDGNYQHCYLCSIYVQCEKGHMLMVMLCPFPLVWDDNSKSCVRRSNTCCRPFYK</sequence>
<dbReference type="Gene3D" id="2.170.140.10">
    <property type="entry name" value="Chitin binding domain"/>
    <property type="match status" value="1"/>
</dbReference>
<reference evidence="3" key="1">
    <citation type="journal article" date="2023" name="Mol. Biol. Evol.">
        <title>Third-Generation Sequencing Reveals the Adaptive Role of the Epigenome in Three Deep-Sea Polychaetes.</title>
        <authorList>
            <person name="Perez M."/>
            <person name="Aroh O."/>
            <person name="Sun Y."/>
            <person name="Lan Y."/>
            <person name="Juniper S.K."/>
            <person name="Young C.R."/>
            <person name="Angers B."/>
            <person name="Qian P.Y."/>
        </authorList>
    </citation>
    <scope>NUCLEOTIDE SEQUENCE</scope>
    <source>
        <strain evidence="3">R07B-5</strain>
    </source>
</reference>
<dbReference type="Pfam" id="PF01607">
    <property type="entry name" value="CBM_14"/>
    <property type="match status" value="1"/>
</dbReference>
<dbReference type="GO" id="GO:0005576">
    <property type="term" value="C:extracellular region"/>
    <property type="evidence" value="ECO:0007669"/>
    <property type="project" value="InterPro"/>
</dbReference>
<name>A0AAD9JP86_RIDPI</name>
<evidence type="ECO:0000256" key="1">
    <source>
        <dbReference type="SAM" id="SignalP"/>
    </source>
</evidence>
<evidence type="ECO:0000259" key="2">
    <source>
        <dbReference type="Pfam" id="PF01607"/>
    </source>
</evidence>
<evidence type="ECO:0000313" key="4">
    <source>
        <dbReference type="Proteomes" id="UP001209878"/>
    </source>
</evidence>
<dbReference type="SUPFAM" id="SSF57625">
    <property type="entry name" value="Invertebrate chitin-binding proteins"/>
    <property type="match status" value="1"/>
</dbReference>
<proteinExistence type="predicted"/>
<dbReference type="Proteomes" id="UP001209878">
    <property type="component" value="Unassembled WGS sequence"/>
</dbReference>